<comment type="caution">
    <text evidence="2">The sequence shown here is derived from an EMBL/GenBank/DDBJ whole genome shotgun (WGS) entry which is preliminary data.</text>
</comment>
<evidence type="ECO:0000313" key="3">
    <source>
        <dbReference type="Proteomes" id="UP000299102"/>
    </source>
</evidence>
<keyword evidence="3" id="KW-1185">Reference proteome</keyword>
<accession>A0A4C1TFD3</accession>
<dbReference type="EMBL" id="BGZK01000049">
    <property type="protein sequence ID" value="GBP12158.1"/>
    <property type="molecule type" value="Genomic_DNA"/>
</dbReference>
<dbReference type="Proteomes" id="UP000299102">
    <property type="component" value="Unassembled WGS sequence"/>
</dbReference>
<evidence type="ECO:0000256" key="1">
    <source>
        <dbReference type="SAM" id="MobiDB-lite"/>
    </source>
</evidence>
<dbReference type="AlphaFoldDB" id="A0A4C1TFD3"/>
<evidence type="ECO:0000313" key="2">
    <source>
        <dbReference type="EMBL" id="GBP12158.1"/>
    </source>
</evidence>
<protein>
    <submittedName>
        <fullName evidence="2">Uncharacterized protein</fullName>
    </submittedName>
</protein>
<feature type="region of interest" description="Disordered" evidence="1">
    <location>
        <begin position="99"/>
        <end position="126"/>
    </location>
</feature>
<sequence length="126" mass="13825">MTTRTFPFDTRVSSNLYKYCSPRKPWYKLTNKRAATRLTGKTYLALFSLQTNAMHNGERDKALLLAKGPRAKSRVAAETSRPGAGVPASGMCEQGHCALRGHAHAPSPPTPASARPRAIVYPRSDR</sequence>
<gene>
    <name evidence="2" type="ORF">EVAR_5971_1</name>
</gene>
<name>A0A4C1TFD3_EUMVA</name>
<organism evidence="2 3">
    <name type="scientific">Eumeta variegata</name>
    <name type="common">Bagworm moth</name>
    <name type="synonym">Eumeta japonica</name>
    <dbReference type="NCBI Taxonomy" id="151549"/>
    <lineage>
        <taxon>Eukaryota</taxon>
        <taxon>Metazoa</taxon>
        <taxon>Ecdysozoa</taxon>
        <taxon>Arthropoda</taxon>
        <taxon>Hexapoda</taxon>
        <taxon>Insecta</taxon>
        <taxon>Pterygota</taxon>
        <taxon>Neoptera</taxon>
        <taxon>Endopterygota</taxon>
        <taxon>Lepidoptera</taxon>
        <taxon>Glossata</taxon>
        <taxon>Ditrysia</taxon>
        <taxon>Tineoidea</taxon>
        <taxon>Psychidae</taxon>
        <taxon>Oiketicinae</taxon>
        <taxon>Eumeta</taxon>
    </lineage>
</organism>
<reference evidence="2 3" key="1">
    <citation type="journal article" date="2019" name="Commun. Biol.">
        <title>The bagworm genome reveals a unique fibroin gene that provides high tensile strength.</title>
        <authorList>
            <person name="Kono N."/>
            <person name="Nakamura H."/>
            <person name="Ohtoshi R."/>
            <person name="Tomita M."/>
            <person name="Numata K."/>
            <person name="Arakawa K."/>
        </authorList>
    </citation>
    <scope>NUCLEOTIDE SEQUENCE [LARGE SCALE GENOMIC DNA]</scope>
</reference>
<proteinExistence type="predicted"/>